<feature type="chain" id="PRO_5031168665" evidence="1">
    <location>
        <begin position="19"/>
        <end position="189"/>
    </location>
</feature>
<protein>
    <submittedName>
        <fullName evidence="2">Uncharacterized protein</fullName>
    </submittedName>
</protein>
<reference evidence="2" key="1">
    <citation type="submission" date="2021-01" db="EMBL/GenBank/DDBJ databases">
        <authorList>
            <person name="Corre E."/>
            <person name="Pelletier E."/>
            <person name="Niang G."/>
            <person name="Scheremetjew M."/>
            <person name="Finn R."/>
            <person name="Kale V."/>
            <person name="Holt S."/>
            <person name="Cochrane G."/>
            <person name="Meng A."/>
            <person name="Brown T."/>
            <person name="Cohen L."/>
        </authorList>
    </citation>
    <scope>NUCLEOTIDE SEQUENCE</scope>
    <source>
        <strain evidence="2">CCMP1452</strain>
    </source>
</reference>
<sequence length="189" mass="19873">MARFSFVCAMMLLSSANALAPSKPTVGRRQLFGIVGSAVTAAAVMASSPEGAEALALKVGPASPFSGDYEDPNHPGCLRQVKVVGAPLKGDGTRPNTPIIEITGYDGSGKGSTCTEADRPSREQLWKVQGKLKSNTVASIDFSSKGGPANLVGTFDTDGIVFPDGNKWTKIDFGTPKRRPIDMRTLKSE</sequence>
<keyword evidence="1" id="KW-0732">Signal</keyword>
<evidence type="ECO:0000256" key="1">
    <source>
        <dbReference type="SAM" id="SignalP"/>
    </source>
</evidence>
<dbReference type="EMBL" id="HBHI01008878">
    <property type="protein sequence ID" value="CAD9662469.1"/>
    <property type="molecule type" value="Transcribed_RNA"/>
</dbReference>
<organism evidence="2">
    <name type="scientific">Eucampia antarctica</name>
    <dbReference type="NCBI Taxonomy" id="49252"/>
    <lineage>
        <taxon>Eukaryota</taxon>
        <taxon>Sar</taxon>
        <taxon>Stramenopiles</taxon>
        <taxon>Ochrophyta</taxon>
        <taxon>Bacillariophyta</taxon>
        <taxon>Mediophyceae</taxon>
        <taxon>Biddulphiophycidae</taxon>
        <taxon>Hemiaulales</taxon>
        <taxon>Hemiaulaceae</taxon>
        <taxon>Eucampia</taxon>
    </lineage>
</organism>
<gene>
    <name evidence="2" type="ORF">EANT1437_LOCUS4553</name>
</gene>
<evidence type="ECO:0000313" key="2">
    <source>
        <dbReference type="EMBL" id="CAD9662469.1"/>
    </source>
</evidence>
<accession>A0A7S2R731</accession>
<dbReference type="AlphaFoldDB" id="A0A7S2R731"/>
<feature type="signal peptide" evidence="1">
    <location>
        <begin position="1"/>
        <end position="18"/>
    </location>
</feature>
<name>A0A7S2R731_9STRA</name>
<proteinExistence type="predicted"/>